<dbReference type="Proteomes" id="UP000298642">
    <property type="component" value="Chromosome"/>
</dbReference>
<keyword evidence="3" id="KW-0472">Membrane</keyword>
<dbReference type="InterPro" id="IPR038734">
    <property type="entry name" value="YhaN_AAA"/>
</dbReference>
<evidence type="ECO:0000256" key="3">
    <source>
        <dbReference type="SAM" id="Phobius"/>
    </source>
</evidence>
<feature type="domain" description="YhaN AAA" evidence="4">
    <location>
        <begin position="1"/>
        <end position="149"/>
    </location>
</feature>
<keyword evidence="1" id="KW-0175">Coiled coil</keyword>
<feature type="transmembrane region" description="Helical" evidence="3">
    <location>
        <begin position="355"/>
        <end position="376"/>
    </location>
</feature>
<evidence type="ECO:0000256" key="2">
    <source>
        <dbReference type="SAM" id="MobiDB-lite"/>
    </source>
</evidence>
<evidence type="ECO:0000313" key="5">
    <source>
        <dbReference type="EMBL" id="QCI59345.1"/>
    </source>
</evidence>
<dbReference type="PANTHER" id="PTHR41259">
    <property type="entry name" value="DOUBLE-STRAND BREAK REPAIR RAD50 ATPASE, PUTATIVE-RELATED"/>
    <property type="match status" value="1"/>
</dbReference>
<organism evidence="5 6">
    <name type="scientific">Dysosmobacter welbionis</name>
    <dbReference type="NCBI Taxonomy" id="2093857"/>
    <lineage>
        <taxon>Bacteria</taxon>
        <taxon>Bacillati</taxon>
        <taxon>Bacillota</taxon>
        <taxon>Clostridia</taxon>
        <taxon>Eubacteriales</taxon>
        <taxon>Oscillospiraceae</taxon>
        <taxon>Dysosmobacter</taxon>
    </lineage>
</organism>
<protein>
    <submittedName>
        <fullName evidence="5">AAA family ATPase</fullName>
    </submittedName>
</protein>
<name>A0A4D7AP79_9FIRM</name>
<keyword evidence="6" id="KW-1185">Reference proteome</keyword>
<feature type="coiled-coil region" evidence="1">
    <location>
        <begin position="545"/>
        <end position="613"/>
    </location>
</feature>
<feature type="coiled-coil region" evidence="1">
    <location>
        <begin position="294"/>
        <end position="321"/>
    </location>
</feature>
<dbReference type="InterPro" id="IPR027417">
    <property type="entry name" value="P-loop_NTPase"/>
</dbReference>
<dbReference type="KEGG" id="obj:EIO64_09050"/>
<evidence type="ECO:0000313" key="6">
    <source>
        <dbReference type="Proteomes" id="UP000298642"/>
    </source>
</evidence>
<evidence type="ECO:0000259" key="4">
    <source>
        <dbReference type="Pfam" id="PF13514"/>
    </source>
</evidence>
<dbReference type="EMBL" id="CP034413">
    <property type="protein sequence ID" value="QCI59345.1"/>
    <property type="molecule type" value="Genomic_DNA"/>
</dbReference>
<accession>A0A4D7AP79</accession>
<gene>
    <name evidence="5" type="ORF">EIO64_09050</name>
</gene>
<keyword evidence="3" id="KW-0812">Transmembrane</keyword>
<sequence length="751" mass="81965">MRIHRMTATFGKLQGRSLELGDGLNIIEAPNETGKSTWCAFLLSILYGVNSRERDRAGFIADKNRFAPWSGAAMSGRMDCGTELGELTLTRATRRQTSPMGEFSAVYAGTNEPVPGLTGAACGETLLGISREVFERSAFIRQNNLPISQDAELERRIAALISSGEEGTSYTEAADALKKQLNRRRHNRTGQLPALETELAELDRQLSESNSLARQLVQARSEVEALSRRAEILQAELTDCNRWEAAQRRQALSGAASAAEQAEVRAAQVQERLQQDQIPENETIARLRGAIVNLETTRRAVDKARSERDEAMKALLRAEAAVNESPFAGQSPESARREAAGTENEPVKWNPVPGVLTFLIGVPLCFVVTYAVLFLTGSHSKLLALLTMLAGFSCVCALALFLKKRAFQAGWAELRLKRFGTADLDAIRQLAEDYAKLCEARDAAQASVNAKSAAADTLYSSLSSNEQGILLEVRRFAPDAFDIPTADQLLRACAVRRKELAEAETAAREARMRYELQVQQAPAPGTPEADVPAPVRSREAISTELDRVRAALAEARSSADRLDGQLHAAGDPAVLRASAEDLAARKERLETEYSALRLAMEALEGANTALQNRFSPALGRRAAEIFSRLTDNHYAGVVLDRSFRLSAEPVGDPVFRDAALLSAGALDQLYLAVRLAICELVLPPEKQVPIVLDDALANFDDSRCAAALQFLKEAAGNRQILLFTCHSREGEFFAGDREVFVQRLTDAAVEV</sequence>
<feature type="coiled-coil region" evidence="1">
    <location>
        <begin position="192"/>
        <end position="236"/>
    </location>
</feature>
<reference evidence="6" key="1">
    <citation type="submission" date="2018-12" db="EMBL/GenBank/DDBJ databases">
        <title>Dusodibacter welbiota gen. nov., sp. nov., isolated from human faeces and emended description of the Oscillibacter genus.</title>
        <authorList>
            <person name="Le Roy T."/>
            <person name="Van der Smissen P."/>
            <person name="Delzenne N."/>
            <person name="Muccioli G."/>
            <person name="Collet J.F."/>
            <person name="Cani P.D."/>
        </authorList>
    </citation>
    <scope>NUCLEOTIDE SEQUENCE [LARGE SCALE GENOMIC DNA]</scope>
    <source>
        <strain evidence="6">J115</strain>
    </source>
</reference>
<feature type="transmembrane region" description="Helical" evidence="3">
    <location>
        <begin position="382"/>
        <end position="402"/>
    </location>
</feature>
<feature type="region of interest" description="Disordered" evidence="2">
    <location>
        <begin position="325"/>
        <end position="344"/>
    </location>
</feature>
<dbReference type="Gene3D" id="3.40.50.300">
    <property type="entry name" value="P-loop containing nucleotide triphosphate hydrolases"/>
    <property type="match status" value="2"/>
</dbReference>
<dbReference type="PANTHER" id="PTHR41259:SF1">
    <property type="entry name" value="DOUBLE-STRAND BREAK REPAIR RAD50 ATPASE, PUTATIVE-RELATED"/>
    <property type="match status" value="1"/>
</dbReference>
<dbReference type="Pfam" id="PF13514">
    <property type="entry name" value="AAA_27"/>
    <property type="match status" value="1"/>
</dbReference>
<evidence type="ECO:0000256" key="1">
    <source>
        <dbReference type="SAM" id="Coils"/>
    </source>
</evidence>
<proteinExistence type="predicted"/>
<dbReference type="AlphaFoldDB" id="A0A4D7AP79"/>
<keyword evidence="3" id="KW-1133">Transmembrane helix</keyword>
<dbReference type="SUPFAM" id="SSF52540">
    <property type="entry name" value="P-loop containing nucleoside triphosphate hydrolases"/>
    <property type="match status" value="1"/>
</dbReference>